<evidence type="ECO:0000313" key="2">
    <source>
        <dbReference type="EMBL" id="RMO76862.1"/>
    </source>
</evidence>
<evidence type="ECO:0000259" key="1">
    <source>
        <dbReference type="Pfam" id="PF00144"/>
    </source>
</evidence>
<gene>
    <name evidence="2" type="ORF">ALQ36_01812</name>
</gene>
<dbReference type="Proteomes" id="UP000281350">
    <property type="component" value="Unassembled WGS sequence"/>
</dbReference>
<name>A0A3M3Y3I4_9PSED</name>
<proteinExistence type="predicted"/>
<dbReference type="EMBL" id="RBPY01000108">
    <property type="protein sequence ID" value="RMO76862.1"/>
    <property type="molecule type" value="Genomic_DNA"/>
</dbReference>
<dbReference type="InterPro" id="IPR001466">
    <property type="entry name" value="Beta-lactam-related"/>
</dbReference>
<dbReference type="InterPro" id="IPR012338">
    <property type="entry name" value="Beta-lactam/transpept-like"/>
</dbReference>
<dbReference type="Gene3D" id="3.40.710.10">
    <property type="entry name" value="DD-peptidase/beta-lactamase superfamily"/>
    <property type="match status" value="1"/>
</dbReference>
<dbReference type="PANTHER" id="PTHR43283:SF14">
    <property type="entry name" value="BLL8153 PROTEIN"/>
    <property type="match status" value="1"/>
</dbReference>
<accession>A0A3M3Y3I4</accession>
<dbReference type="PANTHER" id="PTHR43283">
    <property type="entry name" value="BETA-LACTAMASE-RELATED"/>
    <property type="match status" value="1"/>
</dbReference>
<evidence type="ECO:0000313" key="3">
    <source>
        <dbReference type="Proteomes" id="UP000281350"/>
    </source>
</evidence>
<protein>
    <recommendedName>
        <fullName evidence="1">Beta-lactamase-related domain-containing protein</fullName>
    </recommendedName>
</protein>
<dbReference type="SUPFAM" id="SSF56601">
    <property type="entry name" value="beta-lactamase/transpeptidase-like"/>
    <property type="match status" value="1"/>
</dbReference>
<dbReference type="AlphaFoldDB" id="A0A3M3Y3I4"/>
<sequence>MRPFLKRYDLERSGRMSLNGLKYIPVESPAELEVLVTRLRWVHSVFNSNVETLIEQHRSYDKTLCHAHLHPSAEVFHIPLGEAKKLPERFYVPSKDGERLSVDGGDESMEGFLARVNTLGLAVIQQGELVFERYALGNDERTRWMTNSASKFVIGMLIAIAKEEGKIESFDDPVAKYWPELQGTGWEGVTIDHCLRMTSGIQFDEYSLDLWQDGDYIRLMYGVAFGTIEEHVISQGSKATPGVRAEYSSINTEALGGVLVRVTGMSITDYLQAKIWGPAGMEHPAYWVTDPTGRAMALAGLCASLRDYARLGLIMVNGGSLNGRQIVPSWYAELLMNIEPQHFKLEASQSDAVLNWYQVFVPSDPAIDEGDYMASGSYGQNIYVNTKTQTVIATQSLYENILVEEGDMFRHLMAFRAISKFLSKGE</sequence>
<dbReference type="Pfam" id="PF00144">
    <property type="entry name" value="Beta-lactamase"/>
    <property type="match status" value="1"/>
</dbReference>
<dbReference type="InterPro" id="IPR050789">
    <property type="entry name" value="Diverse_Enzym_Activities"/>
</dbReference>
<organism evidence="2 3">
    <name type="scientific">Pseudomonas syringae pv. primulae</name>
    <dbReference type="NCBI Taxonomy" id="251707"/>
    <lineage>
        <taxon>Bacteria</taxon>
        <taxon>Pseudomonadati</taxon>
        <taxon>Pseudomonadota</taxon>
        <taxon>Gammaproteobacteria</taxon>
        <taxon>Pseudomonadales</taxon>
        <taxon>Pseudomonadaceae</taxon>
        <taxon>Pseudomonas</taxon>
    </lineage>
</organism>
<feature type="domain" description="Beta-lactamase-related" evidence="1">
    <location>
        <begin position="112"/>
        <end position="393"/>
    </location>
</feature>
<reference evidence="2 3" key="1">
    <citation type="submission" date="2018-08" db="EMBL/GenBank/DDBJ databases">
        <title>Recombination of ecologically and evolutionarily significant loci maintains genetic cohesion in the Pseudomonas syringae species complex.</title>
        <authorList>
            <person name="Dillon M."/>
            <person name="Thakur S."/>
            <person name="Almeida R.N.D."/>
            <person name="Weir B.S."/>
            <person name="Guttman D.S."/>
        </authorList>
    </citation>
    <scope>NUCLEOTIDE SEQUENCE [LARGE SCALE GENOMIC DNA]</scope>
    <source>
        <strain evidence="2 3">ICMP 2732</strain>
    </source>
</reference>
<comment type="caution">
    <text evidence="2">The sequence shown here is derived from an EMBL/GenBank/DDBJ whole genome shotgun (WGS) entry which is preliminary data.</text>
</comment>